<sequence>MPVVGLGCGVTKLDNDAFTFAVLEAIKLGYRHFDTASLYGTEKALGEAIAEALGLGLVSSREELFITSKLWCDDAHPDLVFPALKKSLRTLQLEYLDLYLIHWPISAKPGDIGVPISKETLLPMDYKGVWEAMEECQRLGLTKSIGVSNFSSKKIENILSFATIPPSVNQVEMNPVWQQRKLREFCKARGIIVTAYSPLGAVGTSWGSNEVMENEALKQVARAHGKTVAQVSLRWIVEQGVTVVVKSFNMERLKENLGIFDWALTDDDYDKINQIPQRKVLSSDLFVSPHGPFRTLEELWDETV</sequence>
<reference evidence="1 2" key="1">
    <citation type="journal article" date="2023" name="Science">
        <title>Complex scaffold remodeling in plant triterpene biosynthesis.</title>
        <authorList>
            <person name="De La Pena R."/>
            <person name="Hodgson H."/>
            <person name="Liu J.C."/>
            <person name="Stephenson M.J."/>
            <person name="Martin A.C."/>
            <person name="Owen C."/>
            <person name="Harkess A."/>
            <person name="Leebens-Mack J."/>
            <person name="Jimenez L.E."/>
            <person name="Osbourn A."/>
            <person name="Sattely E.S."/>
        </authorList>
    </citation>
    <scope>NUCLEOTIDE SEQUENCE [LARGE SCALE GENOMIC DNA]</scope>
    <source>
        <strain evidence="2">cv. JPN11</strain>
        <tissue evidence="1">Leaf</tissue>
    </source>
</reference>
<evidence type="ECO:0000313" key="1">
    <source>
        <dbReference type="EMBL" id="KAJ4711020.1"/>
    </source>
</evidence>
<dbReference type="Proteomes" id="UP001164539">
    <property type="component" value="Chromosome 9"/>
</dbReference>
<dbReference type="EMBL" id="CM051402">
    <property type="protein sequence ID" value="KAJ4711020.1"/>
    <property type="molecule type" value="Genomic_DNA"/>
</dbReference>
<protein>
    <submittedName>
        <fullName evidence="1">NADPH-dependent codeinone reductase-like protein</fullName>
    </submittedName>
</protein>
<gene>
    <name evidence="1" type="ORF">OWV82_017107</name>
</gene>
<organism evidence="1 2">
    <name type="scientific">Melia azedarach</name>
    <name type="common">Chinaberry tree</name>
    <dbReference type="NCBI Taxonomy" id="155640"/>
    <lineage>
        <taxon>Eukaryota</taxon>
        <taxon>Viridiplantae</taxon>
        <taxon>Streptophyta</taxon>
        <taxon>Embryophyta</taxon>
        <taxon>Tracheophyta</taxon>
        <taxon>Spermatophyta</taxon>
        <taxon>Magnoliopsida</taxon>
        <taxon>eudicotyledons</taxon>
        <taxon>Gunneridae</taxon>
        <taxon>Pentapetalae</taxon>
        <taxon>rosids</taxon>
        <taxon>malvids</taxon>
        <taxon>Sapindales</taxon>
        <taxon>Meliaceae</taxon>
        <taxon>Melia</taxon>
    </lineage>
</organism>
<proteinExistence type="predicted"/>
<accession>A0ACC1XIJ4</accession>
<evidence type="ECO:0000313" key="2">
    <source>
        <dbReference type="Proteomes" id="UP001164539"/>
    </source>
</evidence>
<comment type="caution">
    <text evidence="1">The sequence shown here is derived from an EMBL/GenBank/DDBJ whole genome shotgun (WGS) entry which is preliminary data.</text>
</comment>
<keyword evidence="2" id="KW-1185">Reference proteome</keyword>
<name>A0ACC1XIJ4_MELAZ</name>